<dbReference type="Proteomes" id="UP000325141">
    <property type="component" value="Unassembled WGS sequence"/>
</dbReference>
<name>A0A5M6CH05_9FLAO</name>
<keyword evidence="2" id="KW-1185">Reference proteome</keyword>
<evidence type="ECO:0000313" key="2">
    <source>
        <dbReference type="Proteomes" id="UP000325141"/>
    </source>
</evidence>
<organism evidence="1 2">
    <name type="scientific">Paenimyroides baculatum</name>
    <dbReference type="NCBI Taxonomy" id="2608000"/>
    <lineage>
        <taxon>Bacteria</taxon>
        <taxon>Pseudomonadati</taxon>
        <taxon>Bacteroidota</taxon>
        <taxon>Flavobacteriia</taxon>
        <taxon>Flavobacteriales</taxon>
        <taxon>Flavobacteriaceae</taxon>
        <taxon>Paenimyroides</taxon>
    </lineage>
</organism>
<sequence length="117" mass="13451">MKTSLWKASKNFEKELRKNAKPSKDTGTLDRSFKNKGYSIDDNGDKITISCEVEYYAKYVDGGKNNQRAKDFITKSIENIAPSVTGDIISHQFEELEKLFYTDTNISSYSSRQKKYI</sequence>
<dbReference type="Pfam" id="PF04883">
    <property type="entry name" value="HK97-gp10_like"/>
    <property type="match status" value="1"/>
</dbReference>
<proteinExistence type="predicted"/>
<gene>
    <name evidence="1" type="ORF">F0460_09370</name>
</gene>
<dbReference type="EMBL" id="VWSG01000006">
    <property type="protein sequence ID" value="KAA5534307.1"/>
    <property type="molecule type" value="Genomic_DNA"/>
</dbReference>
<dbReference type="RefSeq" id="WP_150012542.1">
    <property type="nucleotide sequence ID" value="NZ_VWSG01000006.1"/>
</dbReference>
<accession>A0A5M6CH05</accession>
<evidence type="ECO:0000313" key="1">
    <source>
        <dbReference type="EMBL" id="KAA5534307.1"/>
    </source>
</evidence>
<reference evidence="1 2" key="1">
    <citation type="submission" date="2019-09" db="EMBL/GenBank/DDBJ databases">
        <title>Genome sequence and assembly of Flavobacterium sp.</title>
        <authorList>
            <person name="Chhetri G."/>
        </authorList>
    </citation>
    <scope>NUCLEOTIDE SEQUENCE [LARGE SCALE GENOMIC DNA]</scope>
    <source>
        <strain evidence="1 2">SNL9</strain>
    </source>
</reference>
<dbReference type="InterPro" id="IPR010064">
    <property type="entry name" value="HK97-gp10_tail"/>
</dbReference>
<dbReference type="AlphaFoldDB" id="A0A5M6CH05"/>
<comment type="caution">
    <text evidence="1">The sequence shown here is derived from an EMBL/GenBank/DDBJ whole genome shotgun (WGS) entry which is preliminary data.</text>
</comment>
<protein>
    <submittedName>
        <fullName evidence="1">Uncharacterized protein</fullName>
    </submittedName>
</protein>